<dbReference type="OrthoDB" id="7183822at2"/>
<dbReference type="InterPro" id="IPR052741">
    <property type="entry name" value="Mitochondrial_HTD2"/>
</dbReference>
<dbReference type="RefSeq" id="WP_072607504.1">
    <property type="nucleotide sequence ID" value="NZ_CP018171.1"/>
</dbReference>
<name>A0A1L3SXD7_9HYPH</name>
<dbReference type="KEGG" id="meso:BSQ44_23715"/>
<dbReference type="PANTHER" id="PTHR28152:SF1">
    <property type="entry name" value="HYDROXYACYL-THIOESTER DEHYDRATASE TYPE 2, MITOCHONDRIAL"/>
    <property type="match status" value="1"/>
</dbReference>
<feature type="domain" description="FAS1-like dehydratase" evidence="1">
    <location>
        <begin position="7"/>
        <end position="130"/>
    </location>
</feature>
<evidence type="ECO:0000313" key="2">
    <source>
        <dbReference type="EMBL" id="APH74040.1"/>
    </source>
</evidence>
<gene>
    <name evidence="2" type="ORF">BSQ44_23715</name>
</gene>
<keyword evidence="3" id="KW-1185">Reference proteome</keyword>
<dbReference type="Proteomes" id="UP000182840">
    <property type="component" value="Chromosome"/>
</dbReference>
<sequence>MEDYAQWIGRTETRRDIVAAGPLDRLAATLDRSDPPLRPGDPAPPLAHWLMFLPGEPQSALGQDGHPKRGGFLPPVHELPRRMWAGSRMSFPGTLRVGMEVERRSVIADVKQKEGGTGSLVFVTVRHEIGEPGGPALVIDEHDIVYRGLSGAAAKGATPAPAAGGWRRELMPDPVLLFRYSALTFNGHRIHYDREYTVREESYPGLVVHGPLIATLLLDLVRRERPESRIEAFSFRAMSPLFDGRRMAVNGTSPDAEGNVTLWAENADGGLAMKAEARIE</sequence>
<dbReference type="PANTHER" id="PTHR28152">
    <property type="entry name" value="HYDROXYACYL-THIOESTER DEHYDRATASE TYPE 2, MITOCHONDRIAL"/>
    <property type="match status" value="1"/>
</dbReference>
<evidence type="ECO:0000259" key="1">
    <source>
        <dbReference type="Pfam" id="PF13452"/>
    </source>
</evidence>
<dbReference type="STRING" id="1670800.BSQ44_23715"/>
<dbReference type="Pfam" id="PF13452">
    <property type="entry name" value="FAS1_DH_region"/>
    <property type="match status" value="1"/>
</dbReference>
<dbReference type="EMBL" id="CP018171">
    <property type="protein sequence ID" value="APH74040.1"/>
    <property type="molecule type" value="Genomic_DNA"/>
</dbReference>
<dbReference type="SUPFAM" id="SSF54637">
    <property type="entry name" value="Thioesterase/thiol ester dehydrase-isomerase"/>
    <property type="match status" value="1"/>
</dbReference>
<accession>A0A1L3SXD7</accession>
<dbReference type="Gene3D" id="3.10.129.10">
    <property type="entry name" value="Hotdog Thioesterase"/>
    <property type="match status" value="2"/>
</dbReference>
<dbReference type="AlphaFoldDB" id="A0A1L3SXD7"/>
<protein>
    <submittedName>
        <fullName evidence="2">Acyl-CoA dehydrogenase</fullName>
    </submittedName>
</protein>
<reference evidence="3" key="1">
    <citation type="submission" date="2016-11" db="EMBL/GenBank/DDBJ databases">
        <title>Mesorhizobium oceanicum sp. nov., isolated from deep seawater in South China Sea.</title>
        <authorList>
            <person name="Fu G.-Y."/>
        </authorList>
    </citation>
    <scope>NUCLEOTIDE SEQUENCE [LARGE SCALE GENOMIC DNA]</scope>
    <source>
        <strain evidence="3">B7</strain>
    </source>
</reference>
<dbReference type="InterPro" id="IPR039569">
    <property type="entry name" value="FAS1-like_DH_region"/>
</dbReference>
<evidence type="ECO:0000313" key="3">
    <source>
        <dbReference type="Proteomes" id="UP000182840"/>
    </source>
</evidence>
<proteinExistence type="predicted"/>
<dbReference type="InterPro" id="IPR029069">
    <property type="entry name" value="HotDog_dom_sf"/>
</dbReference>
<dbReference type="GO" id="GO:0019171">
    <property type="term" value="F:(3R)-hydroxyacyl-[acyl-carrier-protein] dehydratase activity"/>
    <property type="evidence" value="ECO:0007669"/>
    <property type="project" value="TreeGrafter"/>
</dbReference>
<organism evidence="2 3">
    <name type="scientific">Aquibium oceanicum</name>
    <dbReference type="NCBI Taxonomy" id="1670800"/>
    <lineage>
        <taxon>Bacteria</taxon>
        <taxon>Pseudomonadati</taxon>
        <taxon>Pseudomonadota</taxon>
        <taxon>Alphaproteobacteria</taxon>
        <taxon>Hyphomicrobiales</taxon>
        <taxon>Phyllobacteriaceae</taxon>
        <taxon>Aquibium</taxon>
    </lineage>
</organism>